<dbReference type="GO" id="GO:0046872">
    <property type="term" value="F:metal ion binding"/>
    <property type="evidence" value="ECO:0007669"/>
    <property type="project" value="UniProtKB-KW"/>
</dbReference>
<keyword evidence="9" id="KW-1133">Transmembrane helix</keyword>
<name>A0A417YYE7_9BACI</name>
<keyword evidence="7" id="KW-0256">Endoplasmic reticulum</keyword>
<dbReference type="EMBL" id="QWEG01000002">
    <property type="protein sequence ID" value="RHW42788.1"/>
    <property type="molecule type" value="Genomic_DNA"/>
</dbReference>
<keyword evidence="12" id="KW-1015">Disulfide bond</keyword>
<evidence type="ECO:0000313" key="16">
    <source>
        <dbReference type="Proteomes" id="UP000284416"/>
    </source>
</evidence>
<evidence type="ECO:0000256" key="4">
    <source>
        <dbReference type="ARBA" id="ARBA00022679"/>
    </source>
</evidence>
<dbReference type="RefSeq" id="WP_118919484.1">
    <property type="nucleotide sequence ID" value="NZ_QWEG01000002.1"/>
</dbReference>
<evidence type="ECO:0000313" key="15">
    <source>
        <dbReference type="EMBL" id="RHW42788.1"/>
    </source>
</evidence>
<evidence type="ECO:0000256" key="8">
    <source>
        <dbReference type="ARBA" id="ARBA00022968"/>
    </source>
</evidence>
<dbReference type="GO" id="GO:0015012">
    <property type="term" value="P:heparan sulfate proteoglycan biosynthetic process"/>
    <property type="evidence" value="ECO:0007669"/>
    <property type="project" value="TreeGrafter"/>
</dbReference>
<keyword evidence="16" id="KW-1185">Reference proteome</keyword>
<dbReference type="PANTHER" id="PTHR46025">
    <property type="entry name" value="XYLOSYLTRANSFERASE OXT"/>
    <property type="match status" value="1"/>
</dbReference>
<dbReference type="GO" id="GO:0030158">
    <property type="term" value="F:protein xylosyltransferase activity"/>
    <property type="evidence" value="ECO:0007669"/>
    <property type="project" value="InterPro"/>
</dbReference>
<dbReference type="GO" id="GO:0050650">
    <property type="term" value="P:chondroitin sulfate proteoglycan biosynthetic process"/>
    <property type="evidence" value="ECO:0007669"/>
    <property type="project" value="TreeGrafter"/>
</dbReference>
<protein>
    <recommendedName>
        <fullName evidence="14">Peptide O-xylosyltransferase</fullName>
    </recommendedName>
</protein>
<evidence type="ECO:0000256" key="12">
    <source>
        <dbReference type="ARBA" id="ARBA00023157"/>
    </source>
</evidence>
<keyword evidence="4" id="KW-0808">Transferase</keyword>
<evidence type="ECO:0000256" key="10">
    <source>
        <dbReference type="ARBA" id="ARBA00023034"/>
    </source>
</evidence>
<accession>A0A417YYE7</accession>
<dbReference type="InterPro" id="IPR043538">
    <property type="entry name" value="XYLT"/>
</dbReference>
<organism evidence="15 16">
    <name type="scientific">Neobacillus notoginsengisoli</name>
    <dbReference type="NCBI Taxonomy" id="1578198"/>
    <lineage>
        <taxon>Bacteria</taxon>
        <taxon>Bacillati</taxon>
        <taxon>Bacillota</taxon>
        <taxon>Bacilli</taxon>
        <taxon>Bacillales</taxon>
        <taxon>Bacillaceae</taxon>
        <taxon>Neobacillus</taxon>
    </lineage>
</organism>
<evidence type="ECO:0000256" key="11">
    <source>
        <dbReference type="ARBA" id="ARBA00023136"/>
    </source>
</evidence>
<comment type="subcellular location">
    <subcellularLocation>
        <location evidence="2">Endoplasmic reticulum membrane</location>
        <topology evidence="2">Single-pass type II membrane protein</topology>
    </subcellularLocation>
    <subcellularLocation>
        <location evidence="1">Golgi apparatus membrane</location>
        <topology evidence="1">Single-pass type II membrane protein</topology>
    </subcellularLocation>
</comment>
<evidence type="ECO:0000256" key="14">
    <source>
        <dbReference type="ARBA" id="ARBA00042865"/>
    </source>
</evidence>
<evidence type="ECO:0000256" key="9">
    <source>
        <dbReference type="ARBA" id="ARBA00022989"/>
    </source>
</evidence>
<dbReference type="PANTHER" id="PTHR46025:SF3">
    <property type="entry name" value="XYLOSYLTRANSFERASE OXT"/>
    <property type="match status" value="1"/>
</dbReference>
<dbReference type="InterPro" id="IPR003406">
    <property type="entry name" value="Glyco_trans_14"/>
</dbReference>
<evidence type="ECO:0000256" key="6">
    <source>
        <dbReference type="ARBA" id="ARBA00022723"/>
    </source>
</evidence>
<reference evidence="15 16" key="1">
    <citation type="journal article" date="2017" name="Int. J. Syst. Evol. Microbiol.">
        <title>Bacillus notoginsengisoli sp. nov., a novel bacterium isolated from the rhizosphere of Panax notoginseng.</title>
        <authorList>
            <person name="Zhang M.Y."/>
            <person name="Cheng J."/>
            <person name="Cai Y."/>
            <person name="Zhang T.Y."/>
            <person name="Wu Y.Y."/>
            <person name="Manikprabhu D."/>
            <person name="Li W.J."/>
            <person name="Zhang Y.X."/>
        </authorList>
    </citation>
    <scope>NUCLEOTIDE SEQUENCE [LARGE SCALE GENOMIC DNA]</scope>
    <source>
        <strain evidence="15 16">JCM 30743</strain>
    </source>
</reference>
<evidence type="ECO:0000256" key="13">
    <source>
        <dbReference type="ARBA" id="ARBA00023180"/>
    </source>
</evidence>
<dbReference type="OrthoDB" id="7943907at2"/>
<gene>
    <name evidence="15" type="ORF">D1B31_04210</name>
</gene>
<sequence>MGIARRTAYILQIHKNPDQVNTFIQQLIAEDQADVFVHIDRKNYENMNRKILKNPHVKVLRQSVNCEWGDIGQVDATLLLLKEVIFSQNEYDFVCLRSGQDLLVKDGFKSLLTENRGKIYMNYRKMDDQHLGFMKMNWAKAARRRYTAAHPIRLYRRLLLIFYSKGINLSPNKNSWPKEFLFYKGSQWFSVPFEVAKYMLNFLEDNPWYYTFFEHTLVPDESFFQTLIMNSPYKHAVINNNQMFLKWGETLGERNSPQNLKMGDIQAIEESNDYFARKFDENVDSRVIDYFTEKITLKHVQKKRTCLLNFLEDTGR</sequence>
<dbReference type="Pfam" id="PF02485">
    <property type="entry name" value="Branch"/>
    <property type="match status" value="1"/>
</dbReference>
<keyword evidence="11" id="KW-0472">Membrane</keyword>
<dbReference type="GO" id="GO:0016020">
    <property type="term" value="C:membrane"/>
    <property type="evidence" value="ECO:0007669"/>
    <property type="project" value="InterPro"/>
</dbReference>
<dbReference type="AlphaFoldDB" id="A0A417YYE7"/>
<evidence type="ECO:0000256" key="7">
    <source>
        <dbReference type="ARBA" id="ARBA00022824"/>
    </source>
</evidence>
<keyword evidence="5" id="KW-0812">Transmembrane</keyword>
<keyword evidence="3" id="KW-0328">Glycosyltransferase</keyword>
<evidence type="ECO:0000256" key="1">
    <source>
        <dbReference type="ARBA" id="ARBA00004323"/>
    </source>
</evidence>
<evidence type="ECO:0000256" key="2">
    <source>
        <dbReference type="ARBA" id="ARBA00004648"/>
    </source>
</evidence>
<dbReference type="Proteomes" id="UP000284416">
    <property type="component" value="Unassembled WGS sequence"/>
</dbReference>
<keyword evidence="8" id="KW-0735">Signal-anchor</keyword>
<comment type="caution">
    <text evidence="15">The sequence shown here is derived from an EMBL/GenBank/DDBJ whole genome shotgun (WGS) entry which is preliminary data.</text>
</comment>
<keyword evidence="13" id="KW-0325">Glycoprotein</keyword>
<proteinExistence type="predicted"/>
<keyword evidence="6" id="KW-0479">Metal-binding</keyword>
<evidence type="ECO:0000256" key="3">
    <source>
        <dbReference type="ARBA" id="ARBA00022676"/>
    </source>
</evidence>
<evidence type="ECO:0000256" key="5">
    <source>
        <dbReference type="ARBA" id="ARBA00022692"/>
    </source>
</evidence>
<keyword evidence="10" id="KW-0333">Golgi apparatus</keyword>